<dbReference type="SUPFAM" id="SSF52058">
    <property type="entry name" value="L domain-like"/>
    <property type="match status" value="1"/>
</dbReference>
<dbReference type="GO" id="GO:0005886">
    <property type="term" value="C:plasma membrane"/>
    <property type="evidence" value="ECO:0007669"/>
    <property type="project" value="UniProtKB-SubCell"/>
</dbReference>
<sequence length="105" mass="12188">MNFNDLSHVDDYAFNGSQIAELDLSETAIQGLPIEGLKELEILKIEKAPTLRKIPSIYDLRNLKEARLTHSFHCCAFKYPEQHNPQKHAQYEENMKKICKELEKS</sequence>
<comment type="caution">
    <text evidence="6">The sequence shown here is derived from an EMBL/GenBank/DDBJ whole genome shotgun (WGS) entry which is preliminary data.</text>
</comment>
<dbReference type="PANTHER" id="PTHR24372:SF74">
    <property type="entry name" value="LP13728P"/>
    <property type="match status" value="1"/>
</dbReference>
<dbReference type="EMBL" id="JANEYF010003767">
    <property type="protein sequence ID" value="KAJ8934103.1"/>
    <property type="molecule type" value="Genomic_DNA"/>
</dbReference>
<name>A0AAV8X6C6_9CUCU</name>
<dbReference type="GO" id="GO:0008528">
    <property type="term" value="F:G protein-coupled peptide receptor activity"/>
    <property type="evidence" value="ECO:0007669"/>
    <property type="project" value="TreeGrafter"/>
</dbReference>
<keyword evidence="2" id="KW-1003">Cell membrane</keyword>
<keyword evidence="7" id="KW-1185">Reference proteome</keyword>
<dbReference type="AlphaFoldDB" id="A0AAV8X6C6"/>
<keyword evidence="3" id="KW-0297">G-protein coupled receptor</keyword>
<evidence type="ECO:0000256" key="1">
    <source>
        <dbReference type="ARBA" id="ARBA00004651"/>
    </source>
</evidence>
<dbReference type="Gene3D" id="3.80.10.10">
    <property type="entry name" value="Ribonuclease Inhibitor"/>
    <property type="match status" value="1"/>
</dbReference>
<evidence type="ECO:0000313" key="6">
    <source>
        <dbReference type="EMBL" id="KAJ8934103.1"/>
    </source>
</evidence>
<evidence type="ECO:0000256" key="2">
    <source>
        <dbReference type="ARBA" id="ARBA00022475"/>
    </source>
</evidence>
<keyword evidence="5" id="KW-0807">Transducer</keyword>
<comment type="subcellular location">
    <subcellularLocation>
        <location evidence="1">Cell membrane</location>
        <topology evidence="1">Multi-pass membrane protein</topology>
    </subcellularLocation>
</comment>
<dbReference type="PANTHER" id="PTHR24372">
    <property type="entry name" value="GLYCOPROTEIN HORMONE RECEPTOR"/>
    <property type="match status" value="1"/>
</dbReference>
<protein>
    <submittedName>
        <fullName evidence="6">Uncharacterized protein</fullName>
    </submittedName>
</protein>
<evidence type="ECO:0000313" key="7">
    <source>
        <dbReference type="Proteomes" id="UP001162156"/>
    </source>
</evidence>
<accession>A0AAV8X6C6</accession>
<keyword evidence="2" id="KW-0472">Membrane</keyword>
<dbReference type="GO" id="GO:0007189">
    <property type="term" value="P:adenylate cyclase-activating G protein-coupled receptor signaling pathway"/>
    <property type="evidence" value="ECO:0007669"/>
    <property type="project" value="TreeGrafter"/>
</dbReference>
<evidence type="ECO:0000256" key="4">
    <source>
        <dbReference type="ARBA" id="ARBA00023170"/>
    </source>
</evidence>
<evidence type="ECO:0000256" key="5">
    <source>
        <dbReference type="ARBA" id="ARBA00023224"/>
    </source>
</evidence>
<reference evidence="6" key="1">
    <citation type="journal article" date="2023" name="Insect Mol. Biol.">
        <title>Genome sequencing provides insights into the evolution of gene families encoding plant cell wall-degrading enzymes in longhorned beetles.</title>
        <authorList>
            <person name="Shin N.R."/>
            <person name="Okamura Y."/>
            <person name="Kirsch R."/>
            <person name="Pauchet Y."/>
        </authorList>
    </citation>
    <scope>NUCLEOTIDE SEQUENCE</scope>
    <source>
        <strain evidence="6">RBIC_L_NR</strain>
    </source>
</reference>
<dbReference type="Proteomes" id="UP001162156">
    <property type="component" value="Unassembled WGS sequence"/>
</dbReference>
<evidence type="ECO:0000256" key="3">
    <source>
        <dbReference type="ARBA" id="ARBA00023040"/>
    </source>
</evidence>
<organism evidence="6 7">
    <name type="scientific">Rhamnusium bicolor</name>
    <dbReference type="NCBI Taxonomy" id="1586634"/>
    <lineage>
        <taxon>Eukaryota</taxon>
        <taxon>Metazoa</taxon>
        <taxon>Ecdysozoa</taxon>
        <taxon>Arthropoda</taxon>
        <taxon>Hexapoda</taxon>
        <taxon>Insecta</taxon>
        <taxon>Pterygota</taxon>
        <taxon>Neoptera</taxon>
        <taxon>Endopterygota</taxon>
        <taxon>Coleoptera</taxon>
        <taxon>Polyphaga</taxon>
        <taxon>Cucujiformia</taxon>
        <taxon>Chrysomeloidea</taxon>
        <taxon>Cerambycidae</taxon>
        <taxon>Lepturinae</taxon>
        <taxon>Rhagiini</taxon>
        <taxon>Rhamnusium</taxon>
    </lineage>
</organism>
<proteinExistence type="predicted"/>
<dbReference type="GO" id="GO:0009755">
    <property type="term" value="P:hormone-mediated signaling pathway"/>
    <property type="evidence" value="ECO:0007669"/>
    <property type="project" value="TreeGrafter"/>
</dbReference>
<gene>
    <name evidence="6" type="ORF">NQ314_013561</name>
</gene>
<keyword evidence="4" id="KW-0675">Receptor</keyword>
<dbReference type="InterPro" id="IPR032675">
    <property type="entry name" value="LRR_dom_sf"/>
</dbReference>